<dbReference type="GO" id="GO:0016020">
    <property type="term" value="C:membrane"/>
    <property type="evidence" value="ECO:0007669"/>
    <property type="project" value="InterPro"/>
</dbReference>
<evidence type="ECO:0000256" key="1">
    <source>
        <dbReference type="ARBA" id="ARBA00022475"/>
    </source>
</evidence>
<reference evidence="9 10" key="1">
    <citation type="submission" date="2018-09" db="EMBL/GenBank/DDBJ databases">
        <authorList>
            <person name="Postec A."/>
        </authorList>
    </citation>
    <scope>NUCLEOTIDE SEQUENCE [LARGE SCALE GENOMIC DNA]</scope>
    <source>
        <strain evidence="9">70B-A</strain>
    </source>
</reference>
<feature type="transmembrane region" description="Helical" evidence="8">
    <location>
        <begin position="137"/>
        <end position="155"/>
    </location>
</feature>
<evidence type="ECO:0000256" key="2">
    <source>
        <dbReference type="ARBA" id="ARBA00022654"/>
    </source>
</evidence>
<evidence type="ECO:0000256" key="5">
    <source>
        <dbReference type="ARBA" id="ARBA00022801"/>
    </source>
</evidence>
<gene>
    <name evidence="9" type="ORF">PATL70BA_1710</name>
</gene>
<keyword evidence="7 8" id="KW-0472">Membrane</keyword>
<feature type="transmembrane region" description="Helical" evidence="8">
    <location>
        <begin position="105"/>
        <end position="125"/>
    </location>
</feature>
<evidence type="ECO:0000256" key="3">
    <source>
        <dbReference type="ARBA" id="ARBA00022670"/>
    </source>
</evidence>
<keyword evidence="3" id="KW-0645">Protease</keyword>
<keyword evidence="6 8" id="KW-1133">Transmembrane helix</keyword>
<evidence type="ECO:0000256" key="7">
    <source>
        <dbReference type="ARBA" id="ARBA00023136"/>
    </source>
</evidence>
<dbReference type="OrthoDB" id="2044325at2"/>
<keyword evidence="10" id="KW-1185">Reference proteome</keyword>
<evidence type="ECO:0000313" key="10">
    <source>
        <dbReference type="Proteomes" id="UP000279029"/>
    </source>
</evidence>
<keyword evidence="4 8" id="KW-0812">Transmembrane</keyword>
<accession>A0A3P7S562</accession>
<dbReference type="KEGG" id="cbar:PATL70BA_1710"/>
<sequence>MHTLIIDYIYDKISSQENLDSDEKAMIRYSLEVVVNTITKLLMVFVAFLLIGRPLEFFFILVCVVGLRSFSGGLHFESFWGCVIFTLIYFLGTLIISQLLPATDLLIYITCLIAFVITLLFAPVISPKRPRYPIKKIRRFKMASLIFIILYLGAYRVIGNHAFFEITLWGLIIHIIQLFIGKGVNYHVEKKTIHNLQ</sequence>
<dbReference type="Pfam" id="PF04647">
    <property type="entry name" value="AgrB"/>
    <property type="match status" value="1"/>
</dbReference>
<evidence type="ECO:0000256" key="8">
    <source>
        <dbReference type="SAM" id="Phobius"/>
    </source>
</evidence>
<feature type="transmembrane region" description="Helical" evidence="8">
    <location>
        <begin position="41"/>
        <end position="67"/>
    </location>
</feature>
<evidence type="ECO:0000256" key="4">
    <source>
        <dbReference type="ARBA" id="ARBA00022692"/>
    </source>
</evidence>
<keyword evidence="2" id="KW-0673">Quorum sensing</keyword>
<dbReference type="GO" id="GO:0008233">
    <property type="term" value="F:peptidase activity"/>
    <property type="evidence" value="ECO:0007669"/>
    <property type="project" value="UniProtKB-KW"/>
</dbReference>
<dbReference type="RefSeq" id="WP_125136880.1">
    <property type="nucleotide sequence ID" value="NZ_LR130778.1"/>
</dbReference>
<name>A0A3P7S562_9FIRM</name>
<dbReference type="SMART" id="SM00793">
    <property type="entry name" value="AgrB"/>
    <property type="match status" value="1"/>
</dbReference>
<organism evidence="9 10">
    <name type="scientific">Petrocella atlantisensis</name>
    <dbReference type="NCBI Taxonomy" id="2173034"/>
    <lineage>
        <taxon>Bacteria</taxon>
        <taxon>Bacillati</taxon>
        <taxon>Bacillota</taxon>
        <taxon>Clostridia</taxon>
        <taxon>Lachnospirales</taxon>
        <taxon>Vallitaleaceae</taxon>
        <taxon>Petrocella</taxon>
    </lineage>
</organism>
<keyword evidence="5" id="KW-0378">Hydrolase</keyword>
<evidence type="ECO:0000313" key="9">
    <source>
        <dbReference type="EMBL" id="VDN47599.1"/>
    </source>
</evidence>
<keyword evidence="1" id="KW-1003">Cell membrane</keyword>
<protein>
    <recommendedName>
        <fullName evidence="11">Accessory gene regulator B</fullName>
    </recommendedName>
</protein>
<proteinExistence type="predicted"/>
<dbReference type="GO" id="GO:0009372">
    <property type="term" value="P:quorum sensing"/>
    <property type="evidence" value="ECO:0007669"/>
    <property type="project" value="UniProtKB-KW"/>
</dbReference>
<feature type="transmembrane region" description="Helical" evidence="8">
    <location>
        <begin position="161"/>
        <end position="181"/>
    </location>
</feature>
<dbReference type="AlphaFoldDB" id="A0A3P7S562"/>
<dbReference type="Proteomes" id="UP000279029">
    <property type="component" value="Chromosome"/>
</dbReference>
<dbReference type="InterPro" id="IPR006741">
    <property type="entry name" value="AgrB"/>
</dbReference>
<dbReference type="EMBL" id="LR130778">
    <property type="protein sequence ID" value="VDN47599.1"/>
    <property type="molecule type" value="Genomic_DNA"/>
</dbReference>
<dbReference type="GO" id="GO:0006508">
    <property type="term" value="P:proteolysis"/>
    <property type="evidence" value="ECO:0007669"/>
    <property type="project" value="UniProtKB-KW"/>
</dbReference>
<evidence type="ECO:0008006" key="11">
    <source>
        <dbReference type="Google" id="ProtNLM"/>
    </source>
</evidence>
<evidence type="ECO:0000256" key="6">
    <source>
        <dbReference type="ARBA" id="ARBA00022989"/>
    </source>
</evidence>
<feature type="transmembrane region" description="Helical" evidence="8">
    <location>
        <begin position="79"/>
        <end position="99"/>
    </location>
</feature>